<dbReference type="Pfam" id="PF00486">
    <property type="entry name" value="Trans_reg_C"/>
    <property type="match status" value="1"/>
</dbReference>
<keyword evidence="1 2" id="KW-0238">DNA-binding</keyword>
<dbReference type="PROSITE" id="PS51755">
    <property type="entry name" value="OMPR_PHOB"/>
    <property type="match status" value="1"/>
</dbReference>
<dbReference type="InterPro" id="IPR016032">
    <property type="entry name" value="Sig_transdc_resp-reg_C-effctor"/>
</dbReference>
<sequence>MEKDAQTPKAGCFSALTSMNSLHTIEPECAVRFGPFTFYPQQRLVCEEGRPLPLGGRALDILAVLVEQAGEFVSKATLIARVWPCSVVEENNLRVHIAALRRALADGEGGRRYIINLPQRGYCFVATQPLHAEPAQPLPEHNLPARLVPVFGLDPLAHALARRLPGQSLMTLTGCAGVGKTTLALHLAEQVLARYRDGVWRVELAGIRQLSGVVGELAKVLGIAVEPGGTLQGFCRQLASRHLLLVLDGCEQALAACRNLVFALREMAPRVTLLLSSREALHIPGEWVQRVPALAVPPLSALADVDHALAYPAVQLFVSRAQACQQGFGLRSQDLAPLRDICRRLDGIPLALELAAAQVDALGIKGLQVQLANGLLVLTRGRRTAVGRHQSMSAALDWTYERLSLPERWLFLQLGLFKMAVTVPTLGALIAGTELEHADLPYLLARLVATSLLTVEPGPGPRRYRLLNSVRAYALARLGDPDQVALLQQGYGHYLGPFSGRQFVVQFVEQAAHAH</sequence>
<dbReference type="Gene3D" id="1.10.10.10">
    <property type="entry name" value="Winged helix-like DNA-binding domain superfamily/Winged helix DNA-binding domain"/>
    <property type="match status" value="1"/>
</dbReference>
<evidence type="ECO:0000259" key="3">
    <source>
        <dbReference type="PROSITE" id="PS51755"/>
    </source>
</evidence>
<evidence type="ECO:0000256" key="1">
    <source>
        <dbReference type="ARBA" id="ARBA00023125"/>
    </source>
</evidence>
<dbReference type="GO" id="GO:0016887">
    <property type="term" value="F:ATP hydrolysis activity"/>
    <property type="evidence" value="ECO:0007669"/>
    <property type="project" value="InterPro"/>
</dbReference>
<protein>
    <submittedName>
        <fullName evidence="4">Helix-turn-helix transcriptional regulator</fullName>
    </submittedName>
</protein>
<evidence type="ECO:0000313" key="5">
    <source>
        <dbReference type="Proteomes" id="UP000537188"/>
    </source>
</evidence>
<dbReference type="CDD" id="cd00383">
    <property type="entry name" value="trans_reg_C"/>
    <property type="match status" value="1"/>
</dbReference>
<comment type="caution">
    <text evidence="4">The sequence shown here is derived from an EMBL/GenBank/DDBJ whole genome shotgun (WGS) entry which is preliminary data.</text>
</comment>
<evidence type="ECO:0000256" key="2">
    <source>
        <dbReference type="PROSITE-ProRule" id="PRU01091"/>
    </source>
</evidence>
<feature type="DNA-binding region" description="OmpR/PhoB-type" evidence="2">
    <location>
        <begin position="28"/>
        <end position="126"/>
    </location>
</feature>
<dbReference type="SUPFAM" id="SSF52540">
    <property type="entry name" value="P-loop containing nucleoside triphosphate hydrolases"/>
    <property type="match status" value="1"/>
</dbReference>
<dbReference type="Pfam" id="PF13401">
    <property type="entry name" value="AAA_22"/>
    <property type="match status" value="1"/>
</dbReference>
<gene>
    <name evidence="4" type="ORF">HX828_21785</name>
</gene>
<dbReference type="EMBL" id="JACARF010000027">
    <property type="protein sequence ID" value="NWE78187.1"/>
    <property type="molecule type" value="Genomic_DNA"/>
</dbReference>
<proteinExistence type="predicted"/>
<reference evidence="4 5" key="1">
    <citation type="submission" date="2020-04" db="EMBL/GenBank/DDBJ databases">
        <title>Molecular characterization of pseudomonads from Agaricus bisporus reveal novel blotch 2 pathogens in Western Europe.</title>
        <authorList>
            <person name="Taparia T."/>
            <person name="Krijger M."/>
            <person name="Haynes E."/>
            <person name="Elpinstone J.G."/>
            <person name="Noble R."/>
            <person name="Van Der Wolf J."/>
        </authorList>
    </citation>
    <scope>NUCLEOTIDE SEQUENCE [LARGE SCALE GENOMIC DNA]</scope>
    <source>
        <strain evidence="4 5">IPO3781</strain>
    </source>
</reference>
<dbReference type="GO" id="GO:0000160">
    <property type="term" value="P:phosphorelay signal transduction system"/>
    <property type="evidence" value="ECO:0007669"/>
    <property type="project" value="InterPro"/>
</dbReference>
<dbReference type="InterPro" id="IPR049945">
    <property type="entry name" value="AAA_22"/>
</dbReference>
<dbReference type="InterPro" id="IPR036388">
    <property type="entry name" value="WH-like_DNA-bd_sf"/>
</dbReference>
<dbReference type="Gene3D" id="3.40.50.300">
    <property type="entry name" value="P-loop containing nucleotide triphosphate hydrolases"/>
    <property type="match status" value="1"/>
</dbReference>
<dbReference type="PANTHER" id="PTHR47691:SF3">
    <property type="entry name" value="HTH-TYPE TRANSCRIPTIONAL REGULATOR RV0890C-RELATED"/>
    <property type="match status" value="1"/>
</dbReference>
<dbReference type="PRINTS" id="PR00364">
    <property type="entry name" value="DISEASERSIST"/>
</dbReference>
<dbReference type="AlphaFoldDB" id="A0A7Y8FF38"/>
<dbReference type="GO" id="GO:0006355">
    <property type="term" value="P:regulation of DNA-templated transcription"/>
    <property type="evidence" value="ECO:0007669"/>
    <property type="project" value="InterPro"/>
</dbReference>
<name>A0A7Y8FF38_9PSED</name>
<dbReference type="RefSeq" id="WP_177115439.1">
    <property type="nucleotide sequence ID" value="NZ_JACARF010000027.1"/>
</dbReference>
<feature type="domain" description="OmpR/PhoB-type" evidence="3">
    <location>
        <begin position="28"/>
        <end position="126"/>
    </location>
</feature>
<dbReference type="Proteomes" id="UP000537188">
    <property type="component" value="Unassembled WGS sequence"/>
</dbReference>
<dbReference type="InterPro" id="IPR001867">
    <property type="entry name" value="OmpR/PhoB-type_DNA-bd"/>
</dbReference>
<dbReference type="InterPro" id="IPR027417">
    <property type="entry name" value="P-loop_NTPase"/>
</dbReference>
<accession>A0A7Y8FF38</accession>
<organism evidence="4 5">
    <name type="scientific">Pseudomonas yamanorum</name>
    <dbReference type="NCBI Taxonomy" id="515393"/>
    <lineage>
        <taxon>Bacteria</taxon>
        <taxon>Pseudomonadati</taxon>
        <taxon>Pseudomonadota</taxon>
        <taxon>Gammaproteobacteria</taxon>
        <taxon>Pseudomonadales</taxon>
        <taxon>Pseudomonadaceae</taxon>
        <taxon>Pseudomonas</taxon>
    </lineage>
</organism>
<evidence type="ECO:0000313" key="4">
    <source>
        <dbReference type="EMBL" id="NWE78187.1"/>
    </source>
</evidence>
<dbReference type="SMART" id="SM00862">
    <property type="entry name" value="Trans_reg_C"/>
    <property type="match status" value="1"/>
</dbReference>
<dbReference type="PANTHER" id="PTHR47691">
    <property type="entry name" value="REGULATOR-RELATED"/>
    <property type="match status" value="1"/>
</dbReference>
<dbReference type="SUPFAM" id="SSF46894">
    <property type="entry name" value="C-terminal effector domain of the bipartite response regulators"/>
    <property type="match status" value="1"/>
</dbReference>
<dbReference type="GO" id="GO:0003677">
    <property type="term" value="F:DNA binding"/>
    <property type="evidence" value="ECO:0007669"/>
    <property type="project" value="UniProtKB-UniRule"/>
</dbReference>